<protein>
    <submittedName>
        <fullName evidence="1">Leucine-rich repeat protein</fullName>
    </submittedName>
</protein>
<accession>A0A9D1SHP9</accession>
<dbReference type="AlphaFoldDB" id="A0A9D1SHP9"/>
<comment type="caution">
    <text evidence="1">The sequence shown here is derived from an EMBL/GenBank/DDBJ whole genome shotgun (WGS) entry which is preliminary data.</text>
</comment>
<proteinExistence type="predicted"/>
<gene>
    <name evidence="1" type="ORF">IAB05_05740</name>
</gene>
<evidence type="ECO:0000313" key="2">
    <source>
        <dbReference type="Proteomes" id="UP000824094"/>
    </source>
</evidence>
<sequence length="1136" mass="122984">MGCVDQTEDDDSYYIALSDGTAAEYFDEDSGYYVFQAGKVDWQAFQFGLYAPDGTLEEEVAVTQGMISSDDLAKVESAGYYQIAVNYQTLKLNIPIRILPTAITEYYTVTYHAGAGASFPDADPAEVVSGDDGPIWAISYADGYIDTTPIAEKPGYSFRGWRTENGAAVASGVTINSDRHYYAEWVDDISFNVQVYRYLDGRFVTAMGDYTVERNRQFELPMPTPADSENFADYTIIAEGAEQTSITEPGASITVTADTEIRVNYATKMFTVRFIVNAADSLVGTQAHPWTNEGATVIIDGAPVSVEYIEDVISYGGNSIDGYCITLELGYGVQMGTDTVYVPPVPNVNGATGIWRGEDGLNAVFGRVTSDLNYIASYTLTTFTVSFVTPPAGYLTPNEAISAGAELEPVKENNGSNVVIGGLHYGESVLANGGAFPGVPRREGYVGEWMFRAGDGKWVSVYQDAENQILNAELSSITKDHVIAASYHASNYTVRVHDTYSDGEELIYTGQHLYNSAFDIPDEVMNELLAKYPAAEYIMSWRLNNVATGNVVSLPVTVTGNMDIYLNLVRQPYKIEFRAQSVVQFDPVVRYVTPDFDTGVAIVELPEISLIGYTISGWRYSDFTNENIVPYVQDTVYPAGSKVLYGGRVYETVGGADAGQTPGIGNTWREYTGYRKNILRATGTIEVSSSHTYSADLLQDTAFYVMVEPIRYTVNIGNEVVFEEGAKATVTSFVTTVVNYNSVILPSGQDNDYLTNPATPKYADGSAGNFVFDGWYLDTEYTTPVDIRTYVLNENTVPVNGLYLYPRWTDINLGTPGLIFEKIDGTDNYAVAGFDRSRYEEFSTLTMYIPDEHNGGAVTTVRKNAFADVSKMLTFTELHIAANLTTIEDNAFMGLTGIGNVVVAEGSLNFKFENGMLTDVGGTTLYLYVGTSSEVEVPDTVRYIVGGAFAGNTAVQRVTFGAQSELLEIGDMAFFGAKYLTEVALPASLTTIGKDAFKGAVAMRSLTVAENSALTNVAVGAFDDCLAALNDADADGFITLGNVLIKYTGSDTEVVLTDSIAAIAGGAFDSQNGAEVVMLRVTADSSLAFIADGAFDGAISLTEVYLLTAAKPDAEQGAFDDIPIGAVLWVSSAPYE</sequence>
<dbReference type="InterPro" id="IPR026906">
    <property type="entry name" value="LRR_5"/>
</dbReference>
<reference evidence="1" key="1">
    <citation type="submission" date="2020-10" db="EMBL/GenBank/DDBJ databases">
        <authorList>
            <person name="Gilroy R."/>
        </authorList>
    </citation>
    <scope>NUCLEOTIDE SEQUENCE</scope>
    <source>
        <strain evidence="1">18911</strain>
    </source>
</reference>
<feature type="non-terminal residue" evidence="1">
    <location>
        <position position="1136"/>
    </location>
</feature>
<organism evidence="1 2">
    <name type="scientific">Candidatus Stercoripulliclostridium merdigallinarum</name>
    <dbReference type="NCBI Taxonomy" id="2840951"/>
    <lineage>
        <taxon>Bacteria</taxon>
        <taxon>Bacillati</taxon>
        <taxon>Bacillota</taxon>
        <taxon>Clostridia</taxon>
        <taxon>Eubacteriales</taxon>
        <taxon>Candidatus Stercoripulliclostridium</taxon>
    </lineage>
</organism>
<dbReference type="EMBL" id="DVNF01000167">
    <property type="protein sequence ID" value="HIU60874.1"/>
    <property type="molecule type" value="Genomic_DNA"/>
</dbReference>
<reference evidence="1" key="2">
    <citation type="journal article" date="2021" name="PeerJ">
        <title>Extensive microbial diversity within the chicken gut microbiome revealed by metagenomics and culture.</title>
        <authorList>
            <person name="Gilroy R."/>
            <person name="Ravi A."/>
            <person name="Getino M."/>
            <person name="Pursley I."/>
            <person name="Horton D.L."/>
            <person name="Alikhan N.F."/>
            <person name="Baker D."/>
            <person name="Gharbi K."/>
            <person name="Hall N."/>
            <person name="Watson M."/>
            <person name="Adriaenssens E.M."/>
            <person name="Foster-Nyarko E."/>
            <person name="Jarju S."/>
            <person name="Secka A."/>
            <person name="Antonio M."/>
            <person name="Oren A."/>
            <person name="Chaudhuri R.R."/>
            <person name="La Ragione R."/>
            <person name="Hildebrand F."/>
            <person name="Pallen M.J."/>
        </authorList>
    </citation>
    <scope>NUCLEOTIDE SEQUENCE</scope>
    <source>
        <strain evidence="1">18911</strain>
    </source>
</reference>
<dbReference type="InterPro" id="IPR032675">
    <property type="entry name" value="LRR_dom_sf"/>
</dbReference>
<dbReference type="Pfam" id="PF13306">
    <property type="entry name" value="LRR_5"/>
    <property type="match status" value="2"/>
</dbReference>
<name>A0A9D1SHP9_9FIRM</name>
<dbReference type="Gene3D" id="3.80.10.10">
    <property type="entry name" value="Ribonuclease Inhibitor"/>
    <property type="match status" value="1"/>
</dbReference>
<evidence type="ECO:0000313" key="1">
    <source>
        <dbReference type="EMBL" id="HIU60874.1"/>
    </source>
</evidence>
<dbReference type="Proteomes" id="UP000824094">
    <property type="component" value="Unassembled WGS sequence"/>
</dbReference>